<protein>
    <recommendedName>
        <fullName evidence="5">Maltodextrin-binding protein</fullName>
    </recommendedName>
</protein>
<dbReference type="SUPFAM" id="SSF53850">
    <property type="entry name" value="Periplasmic binding protein-like II"/>
    <property type="match status" value="1"/>
</dbReference>
<evidence type="ECO:0000256" key="1">
    <source>
        <dbReference type="ARBA" id="ARBA00008520"/>
    </source>
</evidence>
<comment type="similarity">
    <text evidence="1">Belongs to the bacterial solute-binding protein 1 family.</text>
</comment>
<dbReference type="Pfam" id="PF01547">
    <property type="entry name" value="SBP_bac_1"/>
    <property type="match status" value="1"/>
</dbReference>
<name>A0AA48KBH8_9BACT</name>
<dbReference type="PANTHER" id="PTHR30061">
    <property type="entry name" value="MALTOSE-BINDING PERIPLASMIC PROTEIN"/>
    <property type="match status" value="1"/>
</dbReference>
<dbReference type="Gene3D" id="3.40.190.10">
    <property type="entry name" value="Periplasmic binding protein-like II"/>
    <property type="match status" value="2"/>
</dbReference>
<dbReference type="InterPro" id="IPR006061">
    <property type="entry name" value="SBP_1_CS"/>
</dbReference>
<dbReference type="RefSeq" id="WP_243329309.1">
    <property type="nucleotide sequence ID" value="NZ_AP027081.1"/>
</dbReference>
<accession>A0AA48KBH8</accession>
<dbReference type="EMBL" id="AP027081">
    <property type="protein sequence ID" value="BDU75846.1"/>
    <property type="molecule type" value="Genomic_DNA"/>
</dbReference>
<dbReference type="KEGG" id="msea:METESE_08040"/>
<dbReference type="PRINTS" id="PR00181">
    <property type="entry name" value="MALTOSEBP"/>
</dbReference>
<evidence type="ECO:0000256" key="3">
    <source>
        <dbReference type="ARBA" id="ARBA00022597"/>
    </source>
</evidence>
<evidence type="ECO:0000313" key="8">
    <source>
        <dbReference type="Proteomes" id="UP001228113"/>
    </source>
</evidence>
<dbReference type="GO" id="GO:0015144">
    <property type="term" value="F:carbohydrate transmembrane transporter activity"/>
    <property type="evidence" value="ECO:0007669"/>
    <property type="project" value="InterPro"/>
</dbReference>
<evidence type="ECO:0000256" key="6">
    <source>
        <dbReference type="SAM" id="SignalP"/>
    </source>
</evidence>
<dbReference type="NCBIfam" id="NF007011">
    <property type="entry name" value="PRK09474.1"/>
    <property type="match status" value="1"/>
</dbReference>
<keyword evidence="2" id="KW-0813">Transport</keyword>
<feature type="chain" id="PRO_5041357724" description="Maltodextrin-binding protein" evidence="6">
    <location>
        <begin position="29"/>
        <end position="401"/>
    </location>
</feature>
<evidence type="ECO:0000256" key="4">
    <source>
        <dbReference type="ARBA" id="ARBA00022729"/>
    </source>
</evidence>
<dbReference type="Proteomes" id="UP001228113">
    <property type="component" value="Chromosome"/>
</dbReference>
<organism evidence="7 8">
    <name type="scientific">Mesoterricola sediminis</name>
    <dbReference type="NCBI Taxonomy" id="2927980"/>
    <lineage>
        <taxon>Bacteria</taxon>
        <taxon>Pseudomonadati</taxon>
        <taxon>Acidobacteriota</taxon>
        <taxon>Holophagae</taxon>
        <taxon>Holophagales</taxon>
        <taxon>Holophagaceae</taxon>
        <taxon>Mesoterricola</taxon>
    </lineage>
</organism>
<dbReference type="GO" id="GO:0015768">
    <property type="term" value="P:maltose transport"/>
    <property type="evidence" value="ECO:0007669"/>
    <property type="project" value="TreeGrafter"/>
</dbReference>
<dbReference type="PANTHER" id="PTHR30061:SF50">
    <property type="entry name" value="MALTOSE_MALTODEXTRIN-BINDING PERIPLASMIC PROTEIN"/>
    <property type="match status" value="1"/>
</dbReference>
<dbReference type="InterPro" id="IPR006059">
    <property type="entry name" value="SBP"/>
</dbReference>
<dbReference type="GO" id="GO:0042956">
    <property type="term" value="P:maltodextrin transmembrane transport"/>
    <property type="evidence" value="ECO:0007669"/>
    <property type="project" value="TreeGrafter"/>
</dbReference>
<dbReference type="PROSITE" id="PS01037">
    <property type="entry name" value="SBP_BACTERIAL_1"/>
    <property type="match status" value="1"/>
</dbReference>
<dbReference type="InterPro" id="IPR006060">
    <property type="entry name" value="Maltose/Cyclodextrin-bd"/>
</dbReference>
<dbReference type="AlphaFoldDB" id="A0AA48KBH8"/>
<proteinExistence type="inferred from homology"/>
<gene>
    <name evidence="7" type="primary">malE</name>
    <name evidence="7" type="ORF">METESE_08040</name>
</gene>
<reference evidence="7" key="1">
    <citation type="journal article" date="2023" name="Int. J. Syst. Evol. Microbiol.">
        <title>Mesoterricola silvestris gen. nov., sp. nov., Mesoterricola sediminis sp. nov., Geothrix oryzae sp. nov., Geothrix edaphica sp. nov., Geothrix rubra sp. nov., and Geothrix limicola sp. nov., six novel members of Acidobacteriota isolated from soils.</title>
        <authorList>
            <person name="Itoh H."/>
            <person name="Sugisawa Y."/>
            <person name="Mise K."/>
            <person name="Xu Z."/>
            <person name="Kuniyasu M."/>
            <person name="Ushijima N."/>
            <person name="Kawano K."/>
            <person name="Kobayashi E."/>
            <person name="Shiratori Y."/>
            <person name="Masuda Y."/>
            <person name="Senoo K."/>
        </authorList>
    </citation>
    <scope>NUCLEOTIDE SEQUENCE</scope>
    <source>
        <strain evidence="7">W786</strain>
    </source>
</reference>
<evidence type="ECO:0000256" key="5">
    <source>
        <dbReference type="ARBA" id="ARBA00030303"/>
    </source>
</evidence>
<dbReference type="GO" id="GO:1901982">
    <property type="term" value="F:maltose binding"/>
    <property type="evidence" value="ECO:0007669"/>
    <property type="project" value="TreeGrafter"/>
</dbReference>
<keyword evidence="3" id="KW-0762">Sugar transport</keyword>
<evidence type="ECO:0000313" key="7">
    <source>
        <dbReference type="EMBL" id="BDU75846.1"/>
    </source>
</evidence>
<feature type="signal peptide" evidence="6">
    <location>
        <begin position="1"/>
        <end position="28"/>
    </location>
</feature>
<keyword evidence="8" id="KW-1185">Reference proteome</keyword>
<dbReference type="GO" id="GO:0055052">
    <property type="term" value="C:ATP-binding cassette (ABC) transporter complex, substrate-binding subunit-containing"/>
    <property type="evidence" value="ECO:0007669"/>
    <property type="project" value="TreeGrafter"/>
</dbReference>
<keyword evidence="4 6" id="KW-0732">Signal</keyword>
<evidence type="ECO:0000256" key="2">
    <source>
        <dbReference type="ARBA" id="ARBA00022448"/>
    </source>
</evidence>
<sequence>MSTRSKIAKLAVTATLLVAGGLATPLQAQQKVLHVWINGDKAYKGLQRVGDEFYKKTKVKVVVEHPEDAPGKFQQASSEGKGPDVWIWAHDRIGEWSAAGLLNEVKPNPKFRGGVTKMAWDAVTIQGKTWGYPISIEAVALIYNKNIIKNPNDVPKDWKDVFTLDEKLRKEGKHAILWDYNNTYFTFPMLAANGGYAFKRRPDGTYDPRDTGVNNAGAVKGASILDQLIKKDVMPPEAGYADMEAAMAEGKIAMMISGAWAWENLDKAKIPYAVTKLPAVEGKPSRPFVGVTAAMIPKASKNVALAKEFIENWMLTPKGLETMNKDVPLGAPANQEFFNKIKGDPRVQATMASARDGVVMPNNPEMGRFWAAMLSALGSMTDGRKSPKDAMDAAAKRILAK</sequence>